<organism evidence="1 2">
    <name type="scientific">Parastrongyloides trichosuri</name>
    <name type="common">Possum-specific nematode worm</name>
    <dbReference type="NCBI Taxonomy" id="131310"/>
    <lineage>
        <taxon>Eukaryota</taxon>
        <taxon>Metazoa</taxon>
        <taxon>Ecdysozoa</taxon>
        <taxon>Nematoda</taxon>
        <taxon>Chromadorea</taxon>
        <taxon>Rhabditida</taxon>
        <taxon>Tylenchina</taxon>
        <taxon>Panagrolaimomorpha</taxon>
        <taxon>Strongyloidoidea</taxon>
        <taxon>Strongyloididae</taxon>
        <taxon>Parastrongyloides</taxon>
    </lineage>
</organism>
<accession>A0A0N4Z4R6</accession>
<protein>
    <submittedName>
        <fullName evidence="2">Zf-AD domain-containing protein</fullName>
    </submittedName>
</protein>
<keyword evidence="1" id="KW-1185">Reference proteome</keyword>
<dbReference type="AlphaFoldDB" id="A0A0N4Z4R6"/>
<proteinExistence type="predicted"/>
<evidence type="ECO:0000313" key="1">
    <source>
        <dbReference type="Proteomes" id="UP000038045"/>
    </source>
</evidence>
<dbReference type="WBParaSite" id="PTRK_0000198200.1">
    <property type="protein sequence ID" value="PTRK_0000198200.1"/>
    <property type="gene ID" value="PTRK_0000198200"/>
</dbReference>
<reference evidence="2" key="1">
    <citation type="submission" date="2017-02" db="UniProtKB">
        <authorList>
            <consortium name="WormBaseParasite"/>
        </authorList>
    </citation>
    <scope>IDENTIFICATION</scope>
</reference>
<sequence>MFTNKNIIKRSNPLQNNLEDLCNDPLETLVEICRECHLSNSDLKHGLTHCDTILKSRANIIVDSNCEYFSKFNVFNHPLQFGRFAYKDDKDVHEIPSLGKDSLSQWRFYDKIRIDGDINFENIRKLKFGVYVPHDFVVRNPRYKSKDISYYAVGLSLYFDDCLRSDVCMDKMKDFIVWFSKSPYLRCLSIYVNEECFGSEITFTRFGALLGLFSGKVKFLTFYVSSKKDYNQLINVIYEDFGHIEGLILHADHGSEEVSLDYHVFKKFRKLRFLSVIGFLRCYEFISTIHKLPAIECVYIPLIIAKKICAMCNASIDGENTKGATIKNSTISGIGLGIFISSVKCVLTCMNGEDSIDSGILLIRNLANMERYFSKVRTKSSDVSNHSIIFCKKCLIAI</sequence>
<name>A0A0N4Z4R6_PARTI</name>
<dbReference type="Proteomes" id="UP000038045">
    <property type="component" value="Unplaced"/>
</dbReference>
<evidence type="ECO:0000313" key="2">
    <source>
        <dbReference type="WBParaSite" id="PTRK_0000198200.1"/>
    </source>
</evidence>